<feature type="compositionally biased region" description="Polar residues" evidence="1">
    <location>
        <begin position="1074"/>
        <end position="1101"/>
    </location>
</feature>
<evidence type="ECO:0008006" key="4">
    <source>
        <dbReference type="Google" id="ProtNLM"/>
    </source>
</evidence>
<evidence type="ECO:0000313" key="3">
    <source>
        <dbReference type="Proteomes" id="UP000298416"/>
    </source>
</evidence>
<feature type="compositionally biased region" description="Polar residues" evidence="1">
    <location>
        <begin position="870"/>
        <end position="884"/>
    </location>
</feature>
<protein>
    <recommendedName>
        <fullName evidence="4">Dynamin GTPase</fullName>
    </recommendedName>
</protein>
<feature type="region of interest" description="Disordered" evidence="1">
    <location>
        <begin position="170"/>
        <end position="192"/>
    </location>
</feature>
<proteinExistence type="predicted"/>
<reference evidence="2" key="2">
    <citation type="submission" date="2020-08" db="EMBL/GenBank/DDBJ databases">
        <title>Plant Genome Project.</title>
        <authorList>
            <person name="Zhang R.-G."/>
        </authorList>
    </citation>
    <scope>NUCLEOTIDE SEQUENCE</scope>
    <source>
        <strain evidence="2">Huo1</strain>
        <tissue evidence="2">Leaf</tissue>
    </source>
</reference>
<feature type="region of interest" description="Disordered" evidence="1">
    <location>
        <begin position="675"/>
        <end position="699"/>
    </location>
</feature>
<gene>
    <name evidence="2" type="ORF">SASPL_133401</name>
</gene>
<dbReference type="Proteomes" id="UP000298416">
    <property type="component" value="Unassembled WGS sequence"/>
</dbReference>
<feature type="compositionally biased region" description="Basic residues" evidence="1">
    <location>
        <begin position="170"/>
        <end position="179"/>
    </location>
</feature>
<feature type="region of interest" description="Disordered" evidence="1">
    <location>
        <begin position="1071"/>
        <end position="1108"/>
    </location>
</feature>
<accession>A0A8X8ZI25</accession>
<dbReference type="EMBL" id="PNBA02000012">
    <property type="protein sequence ID" value="KAG6405807.1"/>
    <property type="molecule type" value="Genomic_DNA"/>
</dbReference>
<keyword evidence="3" id="KW-1185">Reference proteome</keyword>
<dbReference type="AlphaFoldDB" id="A0A8X8ZI25"/>
<name>A0A8X8ZI25_SALSN</name>
<evidence type="ECO:0000313" key="2">
    <source>
        <dbReference type="EMBL" id="KAG6405807.1"/>
    </source>
</evidence>
<evidence type="ECO:0000256" key="1">
    <source>
        <dbReference type="SAM" id="MobiDB-lite"/>
    </source>
</evidence>
<feature type="region of interest" description="Disordered" evidence="1">
    <location>
        <begin position="864"/>
        <end position="890"/>
    </location>
</feature>
<sequence>MSGLQGKSQVVQDELSRLGEKFIHSSEEEDMRFKLYSSRSAQSMERIEELLQEDQNVKRRKDRIQKQSSILSKLTTQLCINDNLAAAASTYSNEECFYTMSFRNLMLPEALTTYMELLDLKPLPVTALANGTYEELYRYVHFNPIQTKDELSRLGEQMVHSSEGKRALARCSKHGKNRRASPGGPECQAEERAYPETKVQPLLAHLPGSSGDATFDTAASGPNLSYGDSRSNCLSRRNSDPFHNECFYTMSFRNLMLPEALTTYMELLDLKPFPVTALANGTYEELYRNIHFNPIQKKTPGQDELSRLGEQMVHSSEGKRALARVLCHELHDKFLQHVLKAWQEWKCFSRRTIMSSGGKSKVHPLLAHLPGRSGDAAFDAAASGPNPSYVDSRSMGPSRWNSDPFQNAAEVLILAMLEERGEDLDRLYEMEDKGIGAIIRYLLALEYSVTSVILFTEVGEQVPGIFRNGSVCCYSESNNKNYSKDKWQVGYASVVLEANERVVFMAHTTHVELLDLKPLPMTALANGTYEELYRFTHFNPIQTEGKSQVVQDELSRLGEQMVHSSEGKRALAQELCYELDDKFLQHDLCILSFYIFDHDVPRLIRNYSAQSMARIGELLQEDQNVKRRKERIQKQSSILSKLATLIWQPLHPPILMKKVQLLLAHLPGMSGDASLDADAAANGPNPSYGDSRSIDPSRRNSDPFQNECFYTMSFRNLMLPEVILRFTDIYVLNTMKGFNLKGSRASSKFQGKSQVVQDELSRLVPPAWSELRDWTNEDMLFKLYSSISAQSMARIGELLQEDQNVKRRKERIQKQSSILSKLATLNLAAPASTYSNEGVLFYDYKFKVQSLLAHLPRRSRAAFDAAASGPNPSYVDSRSNGSSHRNSDPFQHDDINSGCLHPSVCHLPLHNLPLFIHSKNKTIWVDLDRLYEMEDKGIGAIIRCTPGRKSVSILCPSRTSCSLRLILELIDLIPLPVTALANGTYEELYRFIHFNPIQTEGKSHVVQDELSRLGEKMIHISEGTRALARKLCRELEDKFLQHAAASTYSNEESQTTAGPSSVEVWRSAFDAASNGPNPSYGDSRSNGPSRRNRDPSQTSDINPGCRRTPNRLPPMFHRFLELSSLNLLHGLPFQGWTDKDIFVDRCMIYVMLLSVVFAASEVLVYW</sequence>
<reference evidence="2" key="1">
    <citation type="submission" date="2018-01" db="EMBL/GenBank/DDBJ databases">
        <authorList>
            <person name="Mao J.F."/>
        </authorList>
    </citation>
    <scope>NUCLEOTIDE SEQUENCE</scope>
    <source>
        <strain evidence="2">Huo1</strain>
        <tissue evidence="2">Leaf</tissue>
    </source>
</reference>
<comment type="caution">
    <text evidence="2">The sequence shown here is derived from an EMBL/GenBank/DDBJ whole genome shotgun (WGS) entry which is preliminary data.</text>
</comment>
<organism evidence="2">
    <name type="scientific">Salvia splendens</name>
    <name type="common">Scarlet sage</name>
    <dbReference type="NCBI Taxonomy" id="180675"/>
    <lineage>
        <taxon>Eukaryota</taxon>
        <taxon>Viridiplantae</taxon>
        <taxon>Streptophyta</taxon>
        <taxon>Embryophyta</taxon>
        <taxon>Tracheophyta</taxon>
        <taxon>Spermatophyta</taxon>
        <taxon>Magnoliopsida</taxon>
        <taxon>eudicotyledons</taxon>
        <taxon>Gunneridae</taxon>
        <taxon>Pentapetalae</taxon>
        <taxon>asterids</taxon>
        <taxon>lamiids</taxon>
        <taxon>Lamiales</taxon>
        <taxon>Lamiaceae</taxon>
        <taxon>Nepetoideae</taxon>
        <taxon>Mentheae</taxon>
        <taxon>Salviinae</taxon>
        <taxon>Salvia</taxon>
        <taxon>Salvia subgen. Calosphace</taxon>
        <taxon>core Calosphace</taxon>
    </lineage>
</organism>